<comment type="caution">
    <text evidence="2">The sequence shown here is derived from an EMBL/GenBank/DDBJ whole genome shotgun (WGS) entry which is preliminary data.</text>
</comment>
<evidence type="ECO:0000256" key="1">
    <source>
        <dbReference type="SAM" id="MobiDB-lite"/>
    </source>
</evidence>
<protein>
    <submittedName>
        <fullName evidence="2">Uncharacterized protein</fullName>
    </submittedName>
</protein>
<accession>A0AAV4X1U4</accession>
<reference evidence="2 3" key="1">
    <citation type="submission" date="2021-06" db="EMBL/GenBank/DDBJ databases">
        <title>Caerostris darwini draft genome.</title>
        <authorList>
            <person name="Kono N."/>
            <person name="Arakawa K."/>
        </authorList>
    </citation>
    <scope>NUCLEOTIDE SEQUENCE [LARGE SCALE GENOMIC DNA]</scope>
</reference>
<keyword evidence="3" id="KW-1185">Reference proteome</keyword>
<feature type="region of interest" description="Disordered" evidence="1">
    <location>
        <begin position="303"/>
        <end position="332"/>
    </location>
</feature>
<proteinExistence type="predicted"/>
<organism evidence="2 3">
    <name type="scientific">Caerostris darwini</name>
    <dbReference type="NCBI Taxonomy" id="1538125"/>
    <lineage>
        <taxon>Eukaryota</taxon>
        <taxon>Metazoa</taxon>
        <taxon>Ecdysozoa</taxon>
        <taxon>Arthropoda</taxon>
        <taxon>Chelicerata</taxon>
        <taxon>Arachnida</taxon>
        <taxon>Araneae</taxon>
        <taxon>Araneomorphae</taxon>
        <taxon>Entelegynae</taxon>
        <taxon>Araneoidea</taxon>
        <taxon>Araneidae</taxon>
        <taxon>Caerostris</taxon>
    </lineage>
</organism>
<dbReference type="AlphaFoldDB" id="A0AAV4X1U4"/>
<name>A0AAV4X1U4_9ARAC</name>
<evidence type="ECO:0000313" key="2">
    <source>
        <dbReference type="EMBL" id="GIY88464.1"/>
    </source>
</evidence>
<gene>
    <name evidence="2" type="primary">AVEN_4318_1</name>
    <name evidence="2" type="ORF">CDAR_585361</name>
</gene>
<dbReference type="Proteomes" id="UP001054837">
    <property type="component" value="Unassembled WGS sequence"/>
</dbReference>
<dbReference type="EMBL" id="BPLQ01015494">
    <property type="protein sequence ID" value="GIY88464.1"/>
    <property type="molecule type" value="Genomic_DNA"/>
</dbReference>
<sequence length="397" mass="45340">MAAGDGLKNSVHLGLGPQPVLKTAPPKSCDQLMKEELDLNRSRLTLTRKVMRSIKEEIGKWSVILKREMGGDVDIPALVRTGGGSGFLERAQEVINLRVKLSGFKSQFLQPGYKAYYLGPFDPRKEKFDLRSLPQKQEDLYYQVLDDDKKARLKQRKPLEALKQDFKELSLMYRASGYRTKSLNKKLSVANSKLLILRAQTQDHAKVIEYMISHQNLLKLMLDPDTLELDENVPRVYSEFQIEEIKVESASDVHKFKTLYEKSDKEIRIAKEKATSIADMLDKNNDDLIKTEAICTENKRDLEILNNPPTPGNVTAKDKKKPPKKSDPTEVDSKVELELLVEENNHLRNFLLSPVLSNGKDFKLFLLSLQNAKEEFLHSFMEIKKDIIQHGKTSDDS</sequence>
<evidence type="ECO:0000313" key="3">
    <source>
        <dbReference type="Proteomes" id="UP001054837"/>
    </source>
</evidence>